<dbReference type="CDD" id="cd16364">
    <property type="entry name" value="T3SC_I-like"/>
    <property type="match status" value="1"/>
</dbReference>
<reference evidence="1 2" key="1">
    <citation type="submission" date="2015-09" db="EMBL/GenBank/DDBJ databases">
        <authorList>
            <person name="Jackson K.R."/>
            <person name="Lunt B.L."/>
            <person name="Fisher J.N.B."/>
            <person name="Gardner A.V."/>
            <person name="Bailey M.E."/>
            <person name="Deus L.M."/>
            <person name="Earl A.S."/>
            <person name="Gibby P.D."/>
            <person name="Hartmann K.A."/>
            <person name="Liu J.E."/>
            <person name="Manci A.M."/>
            <person name="Nielsen D.A."/>
            <person name="Solomon M.B."/>
            <person name="Breakwell D.P."/>
            <person name="Burnett S.H."/>
            <person name="Grose J.H."/>
        </authorList>
    </citation>
    <scope>NUCLEOTIDE SEQUENCE [LARGE SCALE GENOMIC DNA]</scope>
    <source>
        <strain evidence="1 2">16</strain>
    </source>
</reference>
<proteinExistence type="predicted"/>
<dbReference type="GO" id="GO:0030254">
    <property type="term" value="P:protein secretion by the type III secretion system"/>
    <property type="evidence" value="ECO:0007669"/>
    <property type="project" value="InterPro"/>
</dbReference>
<evidence type="ECO:0000313" key="2">
    <source>
        <dbReference type="Proteomes" id="UP000048984"/>
    </source>
</evidence>
<dbReference type="SUPFAM" id="SSF69635">
    <property type="entry name" value="Type III secretory system chaperone-like"/>
    <property type="match status" value="1"/>
</dbReference>
<dbReference type="EMBL" id="LJYW01000001">
    <property type="protein sequence ID" value="KPL55315.1"/>
    <property type="molecule type" value="Genomic_DNA"/>
</dbReference>
<comment type="caution">
    <text evidence="1">The sequence shown here is derived from an EMBL/GenBank/DDBJ whole genome shotgun (WGS) entry which is preliminary data.</text>
</comment>
<organism evidence="1 2">
    <name type="scientific">Prosthecodimorpha hirschii</name>
    <dbReference type="NCBI Taxonomy" id="665126"/>
    <lineage>
        <taxon>Bacteria</taxon>
        <taxon>Pseudomonadati</taxon>
        <taxon>Pseudomonadota</taxon>
        <taxon>Alphaproteobacteria</taxon>
        <taxon>Hyphomicrobiales</taxon>
        <taxon>Ancalomicrobiaceae</taxon>
        <taxon>Prosthecodimorpha</taxon>
    </lineage>
</organism>
<dbReference type="Proteomes" id="UP000048984">
    <property type="component" value="Unassembled WGS sequence"/>
</dbReference>
<name>A0A0P6W841_9HYPH</name>
<reference evidence="1 2" key="2">
    <citation type="submission" date="2015-10" db="EMBL/GenBank/DDBJ databases">
        <title>Draft Genome Sequence of Prosthecomicrobium hirschii ATCC 27832.</title>
        <authorList>
            <person name="Daniel J."/>
            <person name="Givan S.A."/>
            <person name="Brun Y.V."/>
            <person name="Brown P.J."/>
        </authorList>
    </citation>
    <scope>NUCLEOTIDE SEQUENCE [LARGE SCALE GENOMIC DNA]</scope>
    <source>
        <strain evidence="1 2">16</strain>
    </source>
</reference>
<sequence>MVGTAGDRLLSEFGVRLGLPELAFDDNLSLLAFDGMEVEIEHRPNQRIFFISAELAQLSRQMPAVVLGRLMELNFVSVMVGVGAIALDPSNGTLSLSARFPIARATVDDLSDFIKDFIDQLEGLKAVLARPAFLSADSAVTLPAPGRDDDLGVLGMIRV</sequence>
<keyword evidence="2" id="KW-1185">Reference proteome</keyword>
<evidence type="ECO:0008006" key="3">
    <source>
        <dbReference type="Google" id="ProtNLM"/>
    </source>
</evidence>
<dbReference type="Gene3D" id="3.30.1460.10">
    <property type="match status" value="1"/>
</dbReference>
<evidence type="ECO:0000313" key="1">
    <source>
        <dbReference type="EMBL" id="KPL55315.1"/>
    </source>
</evidence>
<protein>
    <recommendedName>
        <fullName evidence="3">Type III secretion system chaperone</fullName>
    </recommendedName>
</protein>
<dbReference type="RefSeq" id="WP_054361481.1">
    <property type="nucleotide sequence ID" value="NZ_LJYW01000001.1"/>
</dbReference>
<dbReference type="AlphaFoldDB" id="A0A0P6W841"/>
<accession>A0A0P6W841</accession>
<dbReference type="STRING" id="665126.ABB55_26330"/>
<gene>
    <name evidence="1" type="ORF">ABB55_26330</name>
</gene>
<dbReference type="Pfam" id="PF05932">
    <property type="entry name" value="CesT"/>
    <property type="match status" value="1"/>
</dbReference>
<dbReference type="InterPro" id="IPR010261">
    <property type="entry name" value="Tir_chaperone"/>
</dbReference>